<feature type="domain" description="Cyclic nucleotide-binding" evidence="2">
    <location>
        <begin position="173"/>
        <end position="254"/>
    </location>
</feature>
<dbReference type="InterPro" id="IPR014710">
    <property type="entry name" value="RmlC-like_jellyroll"/>
</dbReference>
<dbReference type="EMBL" id="JADVKH010000101">
    <property type="protein sequence ID" value="MBJ9690866.1"/>
    <property type="molecule type" value="Genomic_DNA"/>
</dbReference>
<evidence type="ECO:0000313" key="4">
    <source>
        <dbReference type="Proteomes" id="UP000808215"/>
    </source>
</evidence>
<evidence type="ECO:0000259" key="2">
    <source>
        <dbReference type="PROSITE" id="PS50042"/>
    </source>
</evidence>
<dbReference type="PANTHER" id="PTHR24567:SF74">
    <property type="entry name" value="HTH-TYPE TRANSCRIPTIONAL REGULATOR ARCR"/>
    <property type="match status" value="1"/>
</dbReference>
<accession>A0ABS1B509</accession>
<comment type="caution">
    <text evidence="3">The sequence shown here is derived from an EMBL/GenBank/DDBJ whole genome shotgun (WGS) entry which is preliminary data.</text>
</comment>
<sequence length="397" mass="43375">MERSRPRPDAAITRFASRSTARTIRARAIADSCVIYAINGRLIRFPVALATGLRRRLNIVHDWYALFDEVKKLGGYPSDAQLAEALALTRAQISAWRTGKSDLGTLSKLRILDALGQDDVRSAVLSLLPESNRDILIRQHLELVARVAQGTQSDRGSRDGARATGAAPSDNRLLRALPANELDRLAPHLVPVDLAPGQVLHKQGDSLSHLYLPTTAACVVFHSTKASAPLGLAMIGNDGLVGLSACIGEPRAANRVVVQGAGHAYRLDADVAKQEFSLGGTFQRLLLRYTQALLAQMSQLTVCGHHHSPLEQLCRWLLQTLDRLDGNAIQFSRKVFPGVLAFDGALARNTLRKLGTDGAIRYRPGLITIVDRDAIEHHACECHRILCRNDARVFAVR</sequence>
<dbReference type="CDD" id="cd00038">
    <property type="entry name" value="CAP_ED"/>
    <property type="match status" value="1"/>
</dbReference>
<dbReference type="PANTHER" id="PTHR24567">
    <property type="entry name" value="CRP FAMILY TRANSCRIPTIONAL REGULATORY PROTEIN"/>
    <property type="match status" value="1"/>
</dbReference>
<dbReference type="SMART" id="SM00100">
    <property type="entry name" value="cNMP"/>
    <property type="match status" value="1"/>
</dbReference>
<dbReference type="InterPro" id="IPR000595">
    <property type="entry name" value="cNMP-bd_dom"/>
</dbReference>
<proteinExistence type="predicted"/>
<keyword evidence="4" id="KW-1185">Reference proteome</keyword>
<reference evidence="3 4" key="1">
    <citation type="submission" date="2020-11" db="EMBL/GenBank/DDBJ databases">
        <title>Enhanced detection system for hospital associated transmission using whole genome sequencing surveillance.</title>
        <authorList>
            <person name="Harrison L.H."/>
            <person name="Van Tyne D."/>
            <person name="Marsh J.W."/>
            <person name="Griffith M.P."/>
            <person name="Snyder D.J."/>
            <person name="Cooper V.S."/>
            <person name="Mustapha M."/>
        </authorList>
    </citation>
    <scope>NUCLEOTIDE SEQUENCE [LARGE SCALE GENOMIC DNA]</scope>
    <source>
        <strain evidence="3 4">BC00020</strain>
    </source>
</reference>
<dbReference type="Proteomes" id="UP000808215">
    <property type="component" value="Unassembled WGS sequence"/>
</dbReference>
<feature type="region of interest" description="Disordered" evidence="1">
    <location>
        <begin position="149"/>
        <end position="170"/>
    </location>
</feature>
<evidence type="ECO:0000256" key="1">
    <source>
        <dbReference type="SAM" id="MobiDB-lite"/>
    </source>
</evidence>
<organism evidence="3 4">
    <name type="scientific">Burkholderia vietnamiensis</name>
    <dbReference type="NCBI Taxonomy" id="60552"/>
    <lineage>
        <taxon>Bacteria</taxon>
        <taxon>Pseudomonadati</taxon>
        <taxon>Pseudomonadota</taxon>
        <taxon>Betaproteobacteria</taxon>
        <taxon>Burkholderiales</taxon>
        <taxon>Burkholderiaceae</taxon>
        <taxon>Burkholderia</taxon>
        <taxon>Burkholderia cepacia complex</taxon>
    </lineage>
</organism>
<dbReference type="Gene3D" id="2.60.120.10">
    <property type="entry name" value="Jelly Rolls"/>
    <property type="match status" value="1"/>
</dbReference>
<dbReference type="InterPro" id="IPR018490">
    <property type="entry name" value="cNMP-bd_dom_sf"/>
</dbReference>
<gene>
    <name evidence="3" type="ORF">I5589_27675</name>
</gene>
<dbReference type="InterPro" id="IPR050397">
    <property type="entry name" value="Env_Response_Regulators"/>
</dbReference>
<dbReference type="PROSITE" id="PS50042">
    <property type="entry name" value="CNMP_BINDING_3"/>
    <property type="match status" value="1"/>
</dbReference>
<evidence type="ECO:0000313" key="3">
    <source>
        <dbReference type="EMBL" id="MBJ9690866.1"/>
    </source>
</evidence>
<name>A0ABS1B509_BURVI</name>
<dbReference type="SUPFAM" id="SSF51206">
    <property type="entry name" value="cAMP-binding domain-like"/>
    <property type="match status" value="1"/>
</dbReference>
<protein>
    <submittedName>
        <fullName evidence="3">Crp/Fnr family transcriptional regulator</fullName>
    </submittedName>
</protein>